<sequence length="56" mass="6263">MRPWGWKVDIFGFGSAGETGIGLEKNTARQTSLDVYSVKSRGLRSNTFGKARRMLK</sequence>
<dbReference type="HOGENOM" id="CLU_3014320_0_0_1"/>
<dbReference type="Proteomes" id="UP000005446">
    <property type="component" value="Unassembled WGS sequence"/>
</dbReference>
<keyword evidence="2" id="KW-1185">Reference proteome</keyword>
<evidence type="ECO:0000313" key="2">
    <source>
        <dbReference type="Proteomes" id="UP000005446"/>
    </source>
</evidence>
<gene>
    <name evidence="1" type="ORF">M7I_2662</name>
</gene>
<dbReference type="EMBL" id="AGUE01000055">
    <property type="protein sequence ID" value="EHL01329.1"/>
    <property type="molecule type" value="Genomic_DNA"/>
</dbReference>
<organism evidence="1 2">
    <name type="scientific">Glarea lozoyensis (strain ATCC 74030 / MF5533)</name>
    <dbReference type="NCBI Taxonomy" id="1104152"/>
    <lineage>
        <taxon>Eukaryota</taxon>
        <taxon>Fungi</taxon>
        <taxon>Dikarya</taxon>
        <taxon>Ascomycota</taxon>
        <taxon>Pezizomycotina</taxon>
        <taxon>Leotiomycetes</taxon>
        <taxon>Helotiales</taxon>
        <taxon>Helotiaceae</taxon>
        <taxon>Glarea</taxon>
    </lineage>
</organism>
<comment type="caution">
    <text evidence="1">The sequence shown here is derived from an EMBL/GenBank/DDBJ whole genome shotgun (WGS) entry which is preliminary data.</text>
</comment>
<dbReference type="AlphaFoldDB" id="H0EJD6"/>
<dbReference type="InParanoid" id="H0EJD6"/>
<evidence type="ECO:0000313" key="1">
    <source>
        <dbReference type="EMBL" id="EHL01329.1"/>
    </source>
</evidence>
<reference evidence="1 2" key="1">
    <citation type="journal article" date="2012" name="Eukaryot. Cell">
        <title>Genome sequence of the fungus Glarea lozoyensis: the first genome sequence of a species from the Helotiaceae family.</title>
        <authorList>
            <person name="Youssar L."/>
            <person name="Gruening B.A."/>
            <person name="Erxleben A."/>
            <person name="Guenther S."/>
            <person name="Huettel W."/>
        </authorList>
    </citation>
    <scope>NUCLEOTIDE SEQUENCE [LARGE SCALE GENOMIC DNA]</scope>
    <source>
        <strain evidence="2">ATCC 74030 / MF5533</strain>
    </source>
</reference>
<accession>H0EJD6</accession>
<protein>
    <submittedName>
        <fullName evidence="1">Uncharacterized protein</fullName>
    </submittedName>
</protein>
<name>H0EJD6_GLAL7</name>
<proteinExistence type="predicted"/>